<evidence type="ECO:0000313" key="2">
    <source>
        <dbReference type="EMBL" id="BDB08532.1"/>
    </source>
</evidence>
<proteinExistence type="predicted"/>
<name>A0ABM7UUT1_9STRE</name>
<evidence type="ECO:0000256" key="1">
    <source>
        <dbReference type="SAM" id="Phobius"/>
    </source>
</evidence>
<dbReference type="Proteomes" id="UP001060027">
    <property type="component" value="Chromosome"/>
</dbReference>
<keyword evidence="1" id="KW-0812">Transmembrane</keyword>
<organism evidence="2 3">
    <name type="scientific">Streptococcus toyakuensis</name>
    <dbReference type="NCBI Taxonomy" id="2819619"/>
    <lineage>
        <taxon>Bacteria</taxon>
        <taxon>Bacillati</taxon>
        <taxon>Bacillota</taxon>
        <taxon>Bacilli</taxon>
        <taxon>Lactobacillales</taxon>
        <taxon>Streptococcaceae</taxon>
        <taxon>Streptococcus</taxon>
        <taxon>Streptococcus mitis group</taxon>
    </lineage>
</organism>
<sequence length="82" mass="9225">MKKSRKIKRAVHSIANGGAYFLIVALLINVVLVYFSEDFDPRWAKVVQIVGTPFSLGLGFFIYGEGVKALNEYKKEDDEKGK</sequence>
<reference evidence="2" key="1">
    <citation type="journal article" date="2022" name="J Glob Antimicrob Resist">
        <title>Identification and characterisation of a novel multidrug-resistant streptococcus, Streptococcus toyakuensis sp. nov., from a blood sample.</title>
        <authorList>
            <person name="Wajima T."/>
            <person name="Hagimoto A."/>
            <person name="Tanaka E."/>
            <person name="Kawamura Y."/>
            <person name="Nakaminami H."/>
        </authorList>
    </citation>
    <scope>NUCLEOTIDE SEQUENCE</scope>
    <source>
        <strain evidence="2">TP1632</strain>
    </source>
</reference>
<dbReference type="EMBL" id="AP024523">
    <property type="protein sequence ID" value="BDB08532.1"/>
    <property type="molecule type" value="Genomic_DNA"/>
</dbReference>
<gene>
    <name evidence="2" type="ORF">STYK_03460</name>
</gene>
<keyword evidence="3" id="KW-1185">Reference proteome</keyword>
<accession>A0ABM7UUT1</accession>
<evidence type="ECO:0000313" key="3">
    <source>
        <dbReference type="Proteomes" id="UP001060027"/>
    </source>
</evidence>
<feature type="transmembrane region" description="Helical" evidence="1">
    <location>
        <begin position="46"/>
        <end position="64"/>
    </location>
</feature>
<dbReference type="RefSeq" id="WP_064276253.1">
    <property type="nucleotide sequence ID" value="NZ_AP024523.1"/>
</dbReference>
<keyword evidence="1" id="KW-0472">Membrane</keyword>
<protein>
    <submittedName>
        <fullName evidence="2">Uncharacterized protein</fullName>
    </submittedName>
</protein>
<feature type="transmembrane region" description="Helical" evidence="1">
    <location>
        <begin position="12"/>
        <end position="34"/>
    </location>
</feature>
<keyword evidence="1" id="KW-1133">Transmembrane helix</keyword>